<comment type="caution">
    <text evidence="9">The sequence shown here is derived from an EMBL/GenBank/DDBJ whole genome shotgun (WGS) entry which is preliminary data.</text>
</comment>
<evidence type="ECO:0000256" key="2">
    <source>
        <dbReference type="ARBA" id="ARBA00022475"/>
    </source>
</evidence>
<dbReference type="Pfam" id="PF09721">
    <property type="entry name" value="Exosortase_EpsH"/>
    <property type="match status" value="1"/>
</dbReference>
<organism evidence="9 10">
    <name type="scientific">Pedobacter montanisoli</name>
    <dbReference type="NCBI Taxonomy" id="2923277"/>
    <lineage>
        <taxon>Bacteria</taxon>
        <taxon>Pseudomonadati</taxon>
        <taxon>Bacteroidota</taxon>
        <taxon>Sphingobacteriia</taxon>
        <taxon>Sphingobacteriales</taxon>
        <taxon>Sphingobacteriaceae</taxon>
        <taxon>Pedobacter</taxon>
    </lineage>
</organism>
<name>A0ABS9ZVT6_9SPHI</name>
<accession>A0ABS9ZVT6</accession>
<proteinExistence type="predicted"/>
<evidence type="ECO:0000256" key="8">
    <source>
        <dbReference type="SAM" id="Phobius"/>
    </source>
</evidence>
<feature type="transmembrane region" description="Helical" evidence="8">
    <location>
        <begin position="94"/>
        <end position="116"/>
    </location>
</feature>
<comment type="subcellular location">
    <subcellularLocation>
        <location evidence="1">Cell membrane</location>
        <topology evidence="1">Multi-pass membrane protein</topology>
    </subcellularLocation>
</comment>
<keyword evidence="10" id="KW-1185">Reference proteome</keyword>
<keyword evidence="7 8" id="KW-0472">Membrane</keyword>
<dbReference type="NCBIfam" id="TIGR04178">
    <property type="entry name" value="exo_archaeo"/>
    <property type="match status" value="1"/>
</dbReference>
<keyword evidence="6 8" id="KW-1133">Transmembrane helix</keyword>
<keyword evidence="4 8" id="KW-0812">Transmembrane</keyword>
<reference evidence="9" key="1">
    <citation type="submission" date="2022-03" db="EMBL/GenBank/DDBJ databases">
        <authorList>
            <person name="Woo C.Y."/>
        </authorList>
    </citation>
    <scope>NUCLEOTIDE SEQUENCE</scope>
    <source>
        <strain evidence="9">CYS-01</strain>
    </source>
</reference>
<dbReference type="RefSeq" id="WP_243360862.1">
    <property type="nucleotide sequence ID" value="NZ_JALGBH010000001.1"/>
</dbReference>
<sequence length="193" mass="22649">MTSKLKLIYKKPWFFALSFVVLAFALYRFNYFYIGLVNKGGGYYSPFLDHYLNYPHWLQQILLKSASGMLHLFGVDNFVYHDSIKISRGVWVNVGYSCYGMGIITSFWAFVIAYPYKTVKKKLYFILAGTLIIILTNVIRIALVGFIFSRFKTVRQHADLHHDLYNIFAYLVIILMIWFWLKENKKSNVHPGN</sequence>
<gene>
    <name evidence="9" type="ORF">MMF97_06875</name>
</gene>
<evidence type="ECO:0000256" key="5">
    <source>
        <dbReference type="ARBA" id="ARBA00022801"/>
    </source>
</evidence>
<evidence type="ECO:0000256" key="3">
    <source>
        <dbReference type="ARBA" id="ARBA00022670"/>
    </source>
</evidence>
<evidence type="ECO:0000313" key="9">
    <source>
        <dbReference type="EMBL" id="MCJ0742426.1"/>
    </source>
</evidence>
<dbReference type="Proteomes" id="UP001165460">
    <property type="component" value="Unassembled WGS sequence"/>
</dbReference>
<dbReference type="EMBL" id="JALGBH010000001">
    <property type="protein sequence ID" value="MCJ0742426.1"/>
    <property type="molecule type" value="Genomic_DNA"/>
</dbReference>
<evidence type="ECO:0000256" key="7">
    <source>
        <dbReference type="ARBA" id="ARBA00023136"/>
    </source>
</evidence>
<protein>
    <submittedName>
        <fullName evidence="9">Exosortase/archaeosortase family protein</fullName>
    </submittedName>
</protein>
<evidence type="ECO:0000256" key="6">
    <source>
        <dbReference type="ARBA" id="ARBA00022989"/>
    </source>
</evidence>
<dbReference type="InterPro" id="IPR026392">
    <property type="entry name" value="Exo/Archaeosortase_dom"/>
</dbReference>
<feature type="transmembrane region" description="Helical" evidence="8">
    <location>
        <begin position="123"/>
        <end position="148"/>
    </location>
</feature>
<feature type="transmembrane region" description="Helical" evidence="8">
    <location>
        <begin position="164"/>
        <end position="181"/>
    </location>
</feature>
<feature type="transmembrane region" description="Helical" evidence="8">
    <location>
        <begin position="12"/>
        <end position="34"/>
    </location>
</feature>
<evidence type="ECO:0000256" key="4">
    <source>
        <dbReference type="ARBA" id="ARBA00022692"/>
    </source>
</evidence>
<evidence type="ECO:0000313" key="10">
    <source>
        <dbReference type="Proteomes" id="UP001165460"/>
    </source>
</evidence>
<keyword evidence="5" id="KW-0378">Hydrolase</keyword>
<keyword evidence="3" id="KW-0645">Protease</keyword>
<keyword evidence="2" id="KW-1003">Cell membrane</keyword>
<evidence type="ECO:0000256" key="1">
    <source>
        <dbReference type="ARBA" id="ARBA00004651"/>
    </source>
</evidence>
<dbReference type="InterPro" id="IPR019127">
    <property type="entry name" value="Exosortase"/>
</dbReference>